<dbReference type="InterPro" id="IPR041657">
    <property type="entry name" value="HTH_17"/>
</dbReference>
<evidence type="ECO:0000259" key="1">
    <source>
        <dbReference type="Pfam" id="PF12728"/>
    </source>
</evidence>
<evidence type="ECO:0000313" key="2">
    <source>
        <dbReference type="EMBL" id="DAE92479.1"/>
    </source>
</evidence>
<dbReference type="EMBL" id="BK057801">
    <property type="protein sequence ID" value="DAE92479.1"/>
    <property type="molecule type" value="Genomic_DNA"/>
</dbReference>
<organism evidence="2">
    <name type="scientific">Myoviridae sp. ctQV19</name>
    <dbReference type="NCBI Taxonomy" id="2827607"/>
    <lineage>
        <taxon>Viruses</taxon>
        <taxon>Duplodnaviria</taxon>
        <taxon>Heunggongvirae</taxon>
        <taxon>Uroviricota</taxon>
        <taxon>Caudoviricetes</taxon>
    </lineage>
</organism>
<name>A0A8S5RSM2_9CAUD</name>
<accession>A0A8S5RSM2</accession>
<feature type="domain" description="Helix-turn-helix" evidence="1">
    <location>
        <begin position="46"/>
        <end position="91"/>
    </location>
</feature>
<sequence length="116" mass="13368">MNANEISFENLPKAVALLSHQIEELKTIVQQGSIRELPEKKKPIGVEQACEIIGKAKPTLYALVRKRLIPSYKSGKKLYFYENELLDWIGKGRRKTIEEINEEAFGNVKINRNHNF</sequence>
<proteinExistence type="predicted"/>
<dbReference type="Pfam" id="PF12728">
    <property type="entry name" value="HTH_17"/>
    <property type="match status" value="1"/>
</dbReference>
<protein>
    <submittedName>
        <fullName evidence="2">Helix-turn-helix domain protein</fullName>
    </submittedName>
</protein>
<reference evidence="2" key="1">
    <citation type="journal article" date="2021" name="Proc. Natl. Acad. Sci. U.S.A.">
        <title>A Catalog of Tens of Thousands of Viruses from Human Metagenomes Reveals Hidden Associations with Chronic Diseases.</title>
        <authorList>
            <person name="Tisza M.J."/>
            <person name="Buck C.B."/>
        </authorList>
    </citation>
    <scope>NUCLEOTIDE SEQUENCE</scope>
    <source>
        <strain evidence="2">CtQV19</strain>
    </source>
</reference>